<dbReference type="InterPro" id="IPR000792">
    <property type="entry name" value="Tscrpt_reg_LuxR_C"/>
</dbReference>
<gene>
    <name evidence="2" type="ORF">DOQ08_01521</name>
</gene>
<organism evidence="2 3">
    <name type="scientific">Marinobacter litoralis</name>
    <dbReference type="NCBI Taxonomy" id="187981"/>
    <lineage>
        <taxon>Bacteria</taxon>
        <taxon>Pseudomonadati</taxon>
        <taxon>Pseudomonadota</taxon>
        <taxon>Gammaproteobacteria</taxon>
        <taxon>Pseudomonadales</taxon>
        <taxon>Marinobacteraceae</taxon>
        <taxon>Marinobacter</taxon>
    </lineage>
</organism>
<dbReference type="GO" id="GO:0003677">
    <property type="term" value="F:DNA binding"/>
    <property type="evidence" value="ECO:0007669"/>
    <property type="project" value="InterPro"/>
</dbReference>
<keyword evidence="3" id="KW-1185">Reference proteome</keyword>
<evidence type="ECO:0000313" key="3">
    <source>
        <dbReference type="Proteomes" id="UP000265903"/>
    </source>
</evidence>
<sequence>MTRVITDSLNIKAGEFEGYNRLVTILYRCLHTNQGFQPFFDEFRKQFRCLQGGILGLTHEPMQMAYGWTFGYPEGFEQWFLNSGLAAKDDALLHFSALPPRQFDSLAGCNPDVDILSVVNGETREWVKAVGLGDSAGMLVSEGPAAKVVFLANRHRDEGHYTSTELMQMNMLAPHIENAVGLFHKIYQSRTQHETLAMALDQVGKPMIVLDEMARVVRCNAAADAVLSSHPRLFVTEQSDVRLQSRHQGFNRQLNDAILTSIFNARDGIQDMIALFDQSGDERLAVCVTPLSMEAELDSAEALGQYGALVELVPFSATRAPDIGKLKRLFSCTHAEAITAGHLMHGLSINEVAEAEGLSVHTVRGYVKNLLAKNGYRRQAELVGALVRALG</sequence>
<dbReference type="Proteomes" id="UP000265903">
    <property type="component" value="Unassembled WGS sequence"/>
</dbReference>
<dbReference type="AlphaFoldDB" id="A0A3M2RFV0"/>
<feature type="domain" description="HTH luxR-type" evidence="1">
    <location>
        <begin position="329"/>
        <end position="386"/>
    </location>
</feature>
<dbReference type="OrthoDB" id="9146062at2"/>
<evidence type="ECO:0000259" key="1">
    <source>
        <dbReference type="SMART" id="SM00421"/>
    </source>
</evidence>
<dbReference type="InterPro" id="IPR016032">
    <property type="entry name" value="Sig_transdc_resp-reg_C-effctor"/>
</dbReference>
<reference evidence="2 3" key="1">
    <citation type="submission" date="2018-08" db="EMBL/GenBank/DDBJ databases">
        <title>Whole Genome Sequence of the Moderate Halophilic Marine Bacterium Marinobacter litoralis Sw-45.</title>
        <authorList>
            <person name="Musa H."/>
        </authorList>
    </citation>
    <scope>NUCLEOTIDE SEQUENCE [LARGE SCALE GENOMIC DNA]</scope>
    <source>
        <strain evidence="2 3">Sw-45</strain>
    </source>
</reference>
<dbReference type="Gene3D" id="1.10.10.10">
    <property type="entry name" value="Winged helix-like DNA-binding domain superfamily/Winged helix DNA-binding domain"/>
    <property type="match status" value="1"/>
</dbReference>
<dbReference type="InterPro" id="IPR036388">
    <property type="entry name" value="WH-like_DNA-bd_sf"/>
</dbReference>
<evidence type="ECO:0000313" key="2">
    <source>
        <dbReference type="EMBL" id="RMJ04201.1"/>
    </source>
</evidence>
<dbReference type="EMBL" id="QMDL01000002">
    <property type="protein sequence ID" value="RMJ04201.1"/>
    <property type="molecule type" value="Genomic_DNA"/>
</dbReference>
<dbReference type="RefSeq" id="WP_114334299.1">
    <property type="nucleotide sequence ID" value="NZ_QMDL01000002.1"/>
</dbReference>
<comment type="caution">
    <text evidence="2">The sequence shown here is derived from an EMBL/GenBank/DDBJ whole genome shotgun (WGS) entry which is preliminary data.</text>
</comment>
<accession>A0A3M2RFV0</accession>
<dbReference type="GO" id="GO:0006355">
    <property type="term" value="P:regulation of DNA-templated transcription"/>
    <property type="evidence" value="ECO:0007669"/>
    <property type="project" value="InterPro"/>
</dbReference>
<dbReference type="SUPFAM" id="SSF46894">
    <property type="entry name" value="C-terminal effector domain of the bipartite response regulators"/>
    <property type="match status" value="1"/>
</dbReference>
<name>A0A3M2RFV0_9GAMM</name>
<proteinExistence type="predicted"/>
<dbReference type="SMART" id="SM00421">
    <property type="entry name" value="HTH_LUXR"/>
    <property type="match status" value="1"/>
</dbReference>
<protein>
    <recommendedName>
        <fullName evidence="1">HTH luxR-type domain-containing protein</fullName>
    </recommendedName>
</protein>